<dbReference type="PANTHER" id="PTHR43436">
    <property type="entry name" value="ARAC-FAMILY TRANSCRIPTIONAL REGULATOR"/>
    <property type="match status" value="1"/>
</dbReference>
<dbReference type="InterPro" id="IPR009594">
    <property type="entry name" value="Tscrpt_reg_HTH_AraC_N"/>
</dbReference>
<dbReference type="Pfam" id="PF12833">
    <property type="entry name" value="HTH_18"/>
    <property type="match status" value="1"/>
</dbReference>
<dbReference type="Gene3D" id="1.10.10.60">
    <property type="entry name" value="Homeodomain-like"/>
    <property type="match status" value="1"/>
</dbReference>
<evidence type="ECO:0000313" key="5">
    <source>
        <dbReference type="Proteomes" id="UP000660380"/>
    </source>
</evidence>
<evidence type="ECO:0000259" key="3">
    <source>
        <dbReference type="PROSITE" id="PS01124"/>
    </source>
</evidence>
<evidence type="ECO:0000313" key="4">
    <source>
        <dbReference type="EMBL" id="MBD2609266.1"/>
    </source>
</evidence>
<feature type="domain" description="HTH araC/xylS-type" evidence="3">
    <location>
        <begin position="204"/>
        <end position="302"/>
    </location>
</feature>
<accession>A0ABR8H0C3</accession>
<organism evidence="4 5">
    <name type="scientific">Scytonema hofmannii FACHB-248</name>
    <dbReference type="NCBI Taxonomy" id="1842502"/>
    <lineage>
        <taxon>Bacteria</taxon>
        <taxon>Bacillati</taxon>
        <taxon>Cyanobacteriota</taxon>
        <taxon>Cyanophyceae</taxon>
        <taxon>Nostocales</taxon>
        <taxon>Scytonemataceae</taxon>
        <taxon>Scytonema</taxon>
    </lineage>
</organism>
<dbReference type="InterPro" id="IPR009057">
    <property type="entry name" value="Homeodomain-like_sf"/>
</dbReference>
<dbReference type="PANTHER" id="PTHR43436:SF1">
    <property type="entry name" value="TRANSCRIPTIONAL REGULATORY PROTEIN"/>
    <property type="match status" value="1"/>
</dbReference>
<dbReference type="SUPFAM" id="SSF46689">
    <property type="entry name" value="Homeodomain-like"/>
    <property type="match status" value="2"/>
</dbReference>
<keyword evidence="2" id="KW-0804">Transcription</keyword>
<keyword evidence="5" id="KW-1185">Reference proteome</keyword>
<dbReference type="PROSITE" id="PS01124">
    <property type="entry name" value="HTH_ARAC_FAMILY_2"/>
    <property type="match status" value="1"/>
</dbReference>
<dbReference type="Proteomes" id="UP000660380">
    <property type="component" value="Unassembled WGS sequence"/>
</dbReference>
<comment type="caution">
    <text evidence="4">The sequence shown here is derived from an EMBL/GenBank/DDBJ whole genome shotgun (WGS) entry which is preliminary data.</text>
</comment>
<gene>
    <name evidence="4" type="ORF">H6G81_33375</name>
</gene>
<dbReference type="Pfam" id="PF06719">
    <property type="entry name" value="AraC_N"/>
    <property type="match status" value="1"/>
</dbReference>
<dbReference type="RefSeq" id="WP_029630518.1">
    <property type="nucleotide sequence ID" value="NZ_JACJTA010000140.1"/>
</dbReference>
<reference evidence="4 5" key="1">
    <citation type="journal article" date="2020" name="ISME J.">
        <title>Comparative genomics reveals insights into cyanobacterial evolution and habitat adaptation.</title>
        <authorList>
            <person name="Chen M.Y."/>
            <person name="Teng W.K."/>
            <person name="Zhao L."/>
            <person name="Hu C.X."/>
            <person name="Zhou Y.K."/>
            <person name="Han B.P."/>
            <person name="Song L.R."/>
            <person name="Shu W.S."/>
        </authorList>
    </citation>
    <scope>NUCLEOTIDE SEQUENCE [LARGE SCALE GENOMIC DNA]</scope>
    <source>
        <strain evidence="4 5">FACHB-248</strain>
    </source>
</reference>
<dbReference type="InterPro" id="IPR018060">
    <property type="entry name" value="HTH_AraC"/>
</dbReference>
<dbReference type="EMBL" id="JACJTA010000140">
    <property type="protein sequence ID" value="MBD2609266.1"/>
    <property type="molecule type" value="Genomic_DNA"/>
</dbReference>
<name>A0ABR8H0C3_9CYAN</name>
<sequence length="306" mass="34258">MTIETLSHSLAISKCKELAALVSRHTDGRGNGVHTTPINQLEFMRESDASTAMRGVCEPILGIVVQGKKEVLLGEETYWYGTAQYLVVSVDLPICGFAVEATPDQPYLGFKLNLDPVQLCDIIAQTNPGMDKKENSVRGLFISNAEDRLIDSAIRLTQLLDTPQDIPFLAPMIIREIYYRLLVGEQGKAVRQIATSGSNMQRIAETIKLIKANFTKPMRVEDLAEQANMSASSFHRHFKEVTSMSPLQYQKQLRLFKARHLMLAENADATNSAYQVGYESPSQFSREYSRMFGAPPIKDIERLRIA</sequence>
<protein>
    <submittedName>
        <fullName evidence="4">AraC family transcriptional regulator</fullName>
    </submittedName>
</protein>
<proteinExistence type="predicted"/>
<evidence type="ECO:0000256" key="2">
    <source>
        <dbReference type="ARBA" id="ARBA00023163"/>
    </source>
</evidence>
<evidence type="ECO:0000256" key="1">
    <source>
        <dbReference type="ARBA" id="ARBA00023015"/>
    </source>
</evidence>
<dbReference type="SMART" id="SM00342">
    <property type="entry name" value="HTH_ARAC"/>
    <property type="match status" value="1"/>
</dbReference>
<keyword evidence="1" id="KW-0805">Transcription regulation</keyword>